<accession>A0A517NHB1</accession>
<dbReference type="Pfam" id="PF01548">
    <property type="entry name" value="DEDD_Tnp_IS110"/>
    <property type="match status" value="1"/>
</dbReference>
<reference evidence="3 4" key="1">
    <citation type="submission" date="2019-02" db="EMBL/GenBank/DDBJ databases">
        <title>Deep-cultivation of Planctomycetes and their phenomic and genomic characterization uncovers novel biology.</title>
        <authorList>
            <person name="Wiegand S."/>
            <person name="Jogler M."/>
            <person name="Boedeker C."/>
            <person name="Pinto D."/>
            <person name="Vollmers J."/>
            <person name="Rivas-Marin E."/>
            <person name="Kohn T."/>
            <person name="Peeters S.H."/>
            <person name="Heuer A."/>
            <person name="Rast P."/>
            <person name="Oberbeckmann S."/>
            <person name="Bunk B."/>
            <person name="Jeske O."/>
            <person name="Meyerdierks A."/>
            <person name="Storesund J.E."/>
            <person name="Kallscheuer N."/>
            <person name="Luecker S."/>
            <person name="Lage O.M."/>
            <person name="Pohl T."/>
            <person name="Merkel B.J."/>
            <person name="Hornburger P."/>
            <person name="Mueller R.-W."/>
            <person name="Bruemmer F."/>
            <person name="Labrenz M."/>
            <person name="Spormann A.M."/>
            <person name="Op den Camp H."/>
            <person name="Overmann J."/>
            <person name="Amann R."/>
            <person name="Jetten M.S.M."/>
            <person name="Mascher T."/>
            <person name="Medema M.H."/>
            <person name="Devos D.P."/>
            <person name="Kaster A.-K."/>
            <person name="Ovreas L."/>
            <person name="Rohde M."/>
            <person name="Galperin M.Y."/>
            <person name="Jogler C."/>
        </authorList>
    </citation>
    <scope>NUCLEOTIDE SEQUENCE [LARGE SCALE GENOMIC DNA]</scope>
    <source>
        <strain evidence="3 4">K22_7</strain>
    </source>
</reference>
<gene>
    <name evidence="3" type="ORF">K227x_49410</name>
</gene>
<sequence length="419" mass="46812">MNDNPSVLIGIDWADKKHDYHLIGPDGKSHTGIFLQSPEAIEEMVQKWRKVAGGAPLAIAIEATKGPLINALMQFGNIEIYPINPAAMASYRKAFSHGGSKNDPVDCQLLVQYLSNYIDQLEPLRQDQPLTRQIASLVEERRHLVDRRADLGNELVSVLKMYFPAILALKAAKSYAGFLLALVAKYPTLEATKKAGANKLRRFFNARGLRKHAESRIETLLTSRALSDDETLLQTCSRRAVNLCEQLQLLNKLIKRAEDELKCLIPRHPDHAIAESFPEAAVVTQARMIMAMGDDRSRFPTAESLSACSGIAPVTIQSGRMKIVRRRWACPKFMKQTFHEYAAQSVKGGGWAKAYYDLQISRGKPAQVAFRALAFKWQRVIHRCWLSGQPYCESTYVERLRATGSPVVALLDQSIPKAA</sequence>
<dbReference type="AlphaFoldDB" id="A0A517NHB1"/>
<dbReference type="GO" id="GO:0003677">
    <property type="term" value="F:DNA binding"/>
    <property type="evidence" value="ECO:0007669"/>
    <property type="project" value="InterPro"/>
</dbReference>
<evidence type="ECO:0000259" key="2">
    <source>
        <dbReference type="Pfam" id="PF02371"/>
    </source>
</evidence>
<dbReference type="GO" id="GO:0006313">
    <property type="term" value="P:DNA transposition"/>
    <property type="evidence" value="ECO:0007669"/>
    <property type="project" value="InterPro"/>
</dbReference>
<dbReference type="Pfam" id="PF02371">
    <property type="entry name" value="Transposase_20"/>
    <property type="match status" value="1"/>
</dbReference>
<dbReference type="RefSeq" id="WP_145173275.1">
    <property type="nucleotide sequence ID" value="NZ_CP036525.1"/>
</dbReference>
<dbReference type="PANTHER" id="PTHR33055">
    <property type="entry name" value="TRANSPOSASE FOR INSERTION SEQUENCE ELEMENT IS1111A"/>
    <property type="match status" value="1"/>
</dbReference>
<dbReference type="PANTHER" id="PTHR33055:SF3">
    <property type="entry name" value="PUTATIVE TRANSPOSASE FOR IS117-RELATED"/>
    <property type="match status" value="1"/>
</dbReference>
<feature type="domain" description="Transposase IS110-like N-terminal" evidence="1">
    <location>
        <begin position="9"/>
        <end position="164"/>
    </location>
</feature>
<dbReference type="EMBL" id="CP036525">
    <property type="protein sequence ID" value="QDT06531.1"/>
    <property type="molecule type" value="Genomic_DNA"/>
</dbReference>
<dbReference type="NCBIfam" id="NF033542">
    <property type="entry name" value="transpos_IS110"/>
    <property type="match status" value="1"/>
</dbReference>
<dbReference type="OrthoDB" id="9790935at2"/>
<evidence type="ECO:0000259" key="1">
    <source>
        <dbReference type="Pfam" id="PF01548"/>
    </source>
</evidence>
<keyword evidence="4" id="KW-1185">Reference proteome</keyword>
<dbReference type="InterPro" id="IPR003346">
    <property type="entry name" value="Transposase_20"/>
</dbReference>
<dbReference type="InterPro" id="IPR047650">
    <property type="entry name" value="Transpos_IS110"/>
</dbReference>
<evidence type="ECO:0000313" key="4">
    <source>
        <dbReference type="Proteomes" id="UP000318538"/>
    </source>
</evidence>
<evidence type="ECO:0000313" key="3">
    <source>
        <dbReference type="EMBL" id="QDT06531.1"/>
    </source>
</evidence>
<dbReference type="GO" id="GO:0004803">
    <property type="term" value="F:transposase activity"/>
    <property type="evidence" value="ECO:0007669"/>
    <property type="project" value="InterPro"/>
</dbReference>
<proteinExistence type="predicted"/>
<feature type="domain" description="Transposase IS116/IS110/IS902 C-terminal" evidence="2">
    <location>
        <begin position="275"/>
        <end position="356"/>
    </location>
</feature>
<name>A0A517NHB1_9BACT</name>
<dbReference type="InterPro" id="IPR002525">
    <property type="entry name" value="Transp_IS110-like_N"/>
</dbReference>
<dbReference type="Proteomes" id="UP000318538">
    <property type="component" value="Chromosome"/>
</dbReference>
<protein>
    <submittedName>
        <fullName evidence="3">Transposase</fullName>
    </submittedName>
</protein>
<dbReference type="KEGG" id="rlc:K227x_49410"/>
<organism evidence="3 4">
    <name type="scientific">Rubripirellula lacrimiformis</name>
    <dbReference type="NCBI Taxonomy" id="1930273"/>
    <lineage>
        <taxon>Bacteria</taxon>
        <taxon>Pseudomonadati</taxon>
        <taxon>Planctomycetota</taxon>
        <taxon>Planctomycetia</taxon>
        <taxon>Pirellulales</taxon>
        <taxon>Pirellulaceae</taxon>
        <taxon>Rubripirellula</taxon>
    </lineage>
</organism>